<reference evidence="3 4" key="1">
    <citation type="journal article" date="2013" name="Genome Announc.">
        <title>Draft Genome Sequence of Sphingobium ummariense Strain RL-3, a Hexachlorocyclohexane-Degrading Bacterium.</title>
        <authorList>
            <person name="Kohli P."/>
            <person name="Dua A."/>
            <person name="Sangwan N."/>
            <person name="Oldach P."/>
            <person name="Khurana J.P."/>
            <person name="Lal R."/>
        </authorList>
    </citation>
    <scope>NUCLEOTIDE SEQUENCE [LARGE SCALE GENOMIC DNA]</scope>
    <source>
        <strain evidence="3 4">RL-3</strain>
    </source>
</reference>
<dbReference type="AlphaFoldDB" id="T0IXW2"/>
<dbReference type="PANTHER" id="PTHR16320">
    <property type="entry name" value="SPHINGOMYELINASE FAMILY MEMBER"/>
    <property type="match status" value="1"/>
</dbReference>
<dbReference type="PATRIC" id="fig|1346791.3.peg.3812"/>
<keyword evidence="4" id="KW-1185">Reference proteome</keyword>
<evidence type="ECO:0000256" key="1">
    <source>
        <dbReference type="SAM" id="SignalP"/>
    </source>
</evidence>
<sequence length="344" mass="36964">MYRRHLALLALGITALTGFSPAISDTGPPPRVMPGPSVLPAGYLSVLTYNVNGLPWPAAMDRSQALAKIGDSLARMRAAGTAPQVVVLQEAFTEEARGIAQRAGYAYTAYGPGAADRQPETRGYVTARSFWKGETLGPALSSGLVLLSDYRLSAVRRTPFPKDACAGYDCLANKGILSAHIAVPGAPAPVEVVATHLNSGNPSGQPESVSRVAFARQLDALAAFTEAPESKRTIRIYAGDFNMGHSPARLELLMGYIRNKRAKIASALGRDKYRPLCERNPASCSADLAIAANVPLRHANDWQFFSAPDTVQLVAAKRDVMFRAEQGQKALSDHMGLKVIYRFR</sequence>
<keyword evidence="1" id="KW-0732">Signal</keyword>
<dbReference type="Pfam" id="PF03372">
    <property type="entry name" value="Exo_endo_phos"/>
    <property type="match status" value="1"/>
</dbReference>
<dbReference type="RefSeq" id="WP_021319542.1">
    <property type="nucleotide sequence ID" value="NZ_AUWY01000120.1"/>
</dbReference>
<dbReference type="InterPro" id="IPR036691">
    <property type="entry name" value="Endo/exonu/phosph_ase_sf"/>
</dbReference>
<protein>
    <recommendedName>
        <fullName evidence="2">Endonuclease/exonuclease/phosphatase domain-containing protein</fullName>
    </recommendedName>
</protein>
<feature type="chain" id="PRO_5004565068" description="Endonuclease/exonuclease/phosphatase domain-containing protein" evidence="1">
    <location>
        <begin position="25"/>
        <end position="344"/>
    </location>
</feature>
<proteinExistence type="predicted"/>
<dbReference type="OrthoDB" id="7181414at2"/>
<dbReference type="Proteomes" id="UP000015523">
    <property type="component" value="Unassembled WGS sequence"/>
</dbReference>
<dbReference type="STRING" id="1346791.M529_19720"/>
<comment type="caution">
    <text evidence="3">The sequence shown here is derived from an EMBL/GenBank/DDBJ whole genome shotgun (WGS) entry which is preliminary data.</text>
</comment>
<organism evidence="3 4">
    <name type="scientific">Sphingobium ummariense RL-3</name>
    <dbReference type="NCBI Taxonomy" id="1346791"/>
    <lineage>
        <taxon>Bacteria</taxon>
        <taxon>Pseudomonadati</taxon>
        <taxon>Pseudomonadota</taxon>
        <taxon>Alphaproteobacteria</taxon>
        <taxon>Sphingomonadales</taxon>
        <taxon>Sphingomonadaceae</taxon>
        <taxon>Sphingobium</taxon>
    </lineage>
</organism>
<dbReference type="GO" id="GO:0004767">
    <property type="term" value="F:sphingomyelin phosphodiesterase activity"/>
    <property type="evidence" value="ECO:0007669"/>
    <property type="project" value="InterPro"/>
</dbReference>
<evidence type="ECO:0000259" key="2">
    <source>
        <dbReference type="Pfam" id="PF03372"/>
    </source>
</evidence>
<dbReference type="InterPro" id="IPR005135">
    <property type="entry name" value="Endo/exonuclease/phosphatase"/>
</dbReference>
<feature type="signal peptide" evidence="1">
    <location>
        <begin position="1"/>
        <end position="24"/>
    </location>
</feature>
<dbReference type="SUPFAM" id="SSF56219">
    <property type="entry name" value="DNase I-like"/>
    <property type="match status" value="1"/>
</dbReference>
<dbReference type="InterPro" id="IPR038772">
    <property type="entry name" value="Sph/SMPD2-like"/>
</dbReference>
<evidence type="ECO:0000313" key="3">
    <source>
        <dbReference type="EMBL" id="EQB30581.1"/>
    </source>
</evidence>
<dbReference type="eggNOG" id="COG3568">
    <property type="taxonomic scope" value="Bacteria"/>
</dbReference>
<dbReference type="EMBL" id="AUWY01000120">
    <property type="protein sequence ID" value="EQB30581.1"/>
    <property type="molecule type" value="Genomic_DNA"/>
</dbReference>
<gene>
    <name evidence="3" type="ORF">M529_19720</name>
</gene>
<evidence type="ECO:0000313" key="4">
    <source>
        <dbReference type="Proteomes" id="UP000015523"/>
    </source>
</evidence>
<dbReference type="PANTHER" id="PTHR16320:SF23">
    <property type="entry name" value="SPHINGOMYELINASE C 1"/>
    <property type="match status" value="1"/>
</dbReference>
<accession>T0IXW2</accession>
<name>T0IXW2_9SPHN</name>
<dbReference type="Gene3D" id="3.60.10.10">
    <property type="entry name" value="Endonuclease/exonuclease/phosphatase"/>
    <property type="match status" value="1"/>
</dbReference>
<feature type="domain" description="Endonuclease/exonuclease/phosphatase" evidence="2">
    <location>
        <begin position="47"/>
        <end position="256"/>
    </location>
</feature>